<name>A0ACB9YUB9_9PEZI</name>
<gene>
    <name evidence="1" type="ORF">F4820DRAFT_450632</name>
</gene>
<accession>A0ACB9YUB9</accession>
<evidence type="ECO:0000313" key="2">
    <source>
        <dbReference type="Proteomes" id="UP001497700"/>
    </source>
</evidence>
<proteinExistence type="predicted"/>
<keyword evidence="2" id="KW-1185">Reference proteome</keyword>
<dbReference type="EMBL" id="MU393518">
    <property type="protein sequence ID" value="KAI4862803.1"/>
    <property type="molecule type" value="Genomic_DNA"/>
</dbReference>
<dbReference type="Proteomes" id="UP001497700">
    <property type="component" value="Unassembled WGS sequence"/>
</dbReference>
<comment type="caution">
    <text evidence="1">The sequence shown here is derived from an EMBL/GenBank/DDBJ whole genome shotgun (WGS) entry which is preliminary data.</text>
</comment>
<reference evidence="1 2" key="1">
    <citation type="journal article" date="2022" name="New Phytol.">
        <title>Ecological generalism drives hyperdiversity of secondary metabolite gene clusters in xylarialean endophytes.</title>
        <authorList>
            <person name="Franco M.E.E."/>
            <person name="Wisecaver J.H."/>
            <person name="Arnold A.E."/>
            <person name="Ju Y.M."/>
            <person name="Slot J.C."/>
            <person name="Ahrendt S."/>
            <person name="Moore L.P."/>
            <person name="Eastman K.E."/>
            <person name="Scott K."/>
            <person name="Konkel Z."/>
            <person name="Mondo S.J."/>
            <person name="Kuo A."/>
            <person name="Hayes R.D."/>
            <person name="Haridas S."/>
            <person name="Andreopoulos B."/>
            <person name="Riley R."/>
            <person name="LaButti K."/>
            <person name="Pangilinan J."/>
            <person name="Lipzen A."/>
            <person name="Amirebrahimi M."/>
            <person name="Yan J."/>
            <person name="Adam C."/>
            <person name="Keymanesh K."/>
            <person name="Ng V."/>
            <person name="Louie K."/>
            <person name="Northen T."/>
            <person name="Drula E."/>
            <person name="Henrissat B."/>
            <person name="Hsieh H.M."/>
            <person name="Youens-Clark K."/>
            <person name="Lutzoni F."/>
            <person name="Miadlikowska J."/>
            <person name="Eastwood D.C."/>
            <person name="Hamelin R.C."/>
            <person name="Grigoriev I.V."/>
            <person name="U'Ren J.M."/>
        </authorList>
    </citation>
    <scope>NUCLEOTIDE SEQUENCE [LARGE SCALE GENOMIC DNA]</scope>
    <source>
        <strain evidence="1 2">CBS 119005</strain>
    </source>
</reference>
<evidence type="ECO:0000313" key="1">
    <source>
        <dbReference type="EMBL" id="KAI4862803.1"/>
    </source>
</evidence>
<organism evidence="1 2">
    <name type="scientific">Hypoxylon rubiginosum</name>
    <dbReference type="NCBI Taxonomy" id="110542"/>
    <lineage>
        <taxon>Eukaryota</taxon>
        <taxon>Fungi</taxon>
        <taxon>Dikarya</taxon>
        <taxon>Ascomycota</taxon>
        <taxon>Pezizomycotina</taxon>
        <taxon>Sordariomycetes</taxon>
        <taxon>Xylariomycetidae</taxon>
        <taxon>Xylariales</taxon>
        <taxon>Hypoxylaceae</taxon>
        <taxon>Hypoxylon</taxon>
    </lineage>
</organism>
<sequence length="266" mass="30398">MSSPSPQTPDDQVVTIDTNNFNSVLKEFNEEGHIINPNTRFQICCGICNEKDLAILNDKFDRRTRETHESYSVLPFCQHAFGHTCLWNWVMVERRRKKPTCPTCRASIFPKGDWSLDLFGDGSVEEQPQDIINIRDSIRNASLLEDDSESDSDLEFNIRVEHPAGTVILPLSEPRPVLLQSMMRSVAAAIDQEVAVPTGLPITDEDLRMMTDAIGRFRTIRSWRFAVGDDIHTEMTDEVREAWRASYREAQTAVIRGNFNTHRNIM</sequence>
<protein>
    <submittedName>
        <fullName evidence="1">Uncharacterized protein</fullName>
    </submittedName>
</protein>